<gene>
    <name evidence="2" type="ORF">JV38_02895</name>
    <name evidence="3" type="ORF">KU73_06620</name>
</gene>
<name>A0AAW3EMC7_9GAMM</name>
<dbReference type="Proteomes" id="UP000029436">
    <property type="component" value="Unassembled WGS sequence"/>
</dbReference>
<evidence type="ECO:0000313" key="2">
    <source>
        <dbReference type="EMBL" id="KFX09887.1"/>
    </source>
</evidence>
<keyword evidence="1" id="KW-0812">Transmembrane</keyword>
<dbReference type="RefSeq" id="WP_005967170.1">
    <property type="nucleotide sequence ID" value="NZ_JQHP01000001.1"/>
</dbReference>
<dbReference type="Proteomes" id="UP000029257">
    <property type="component" value="Unassembled WGS sequence"/>
</dbReference>
<dbReference type="EMBL" id="JQOH01000002">
    <property type="protein sequence ID" value="KGA30089.1"/>
    <property type="molecule type" value="Genomic_DNA"/>
</dbReference>
<dbReference type="InterPro" id="IPR006481">
    <property type="entry name" value="Phage_lambda_GpS_holin"/>
</dbReference>
<dbReference type="NCBIfam" id="TIGR01594">
    <property type="entry name" value="holin_lambda"/>
    <property type="match status" value="1"/>
</dbReference>
<protein>
    <submittedName>
        <fullName evidence="2">Holin</fullName>
    </submittedName>
</protein>
<feature type="transmembrane region" description="Helical" evidence="1">
    <location>
        <begin position="25"/>
        <end position="43"/>
    </location>
</feature>
<dbReference type="Pfam" id="PF05106">
    <property type="entry name" value="Phage_holin_3_1"/>
    <property type="match status" value="1"/>
</dbReference>
<evidence type="ECO:0000313" key="4">
    <source>
        <dbReference type="Proteomes" id="UP000029257"/>
    </source>
</evidence>
<keyword evidence="1" id="KW-0472">Membrane</keyword>
<evidence type="ECO:0000313" key="5">
    <source>
        <dbReference type="Proteomes" id="UP000029436"/>
    </source>
</evidence>
<dbReference type="AlphaFoldDB" id="A0AAW3EMC7"/>
<proteinExistence type="predicted"/>
<keyword evidence="1" id="KW-1133">Transmembrane helix</keyword>
<keyword evidence="5" id="KW-1185">Reference proteome</keyword>
<evidence type="ECO:0000256" key="1">
    <source>
        <dbReference type="SAM" id="Phobius"/>
    </source>
</evidence>
<comment type="caution">
    <text evidence="2">The sequence shown here is derived from an EMBL/GenBank/DDBJ whole genome shotgun (WGS) entry which is preliminary data.</text>
</comment>
<sequence>MKMQNNIHTWADLWELFRAWWNGDVPMGGVLLSIVVTGLRVAYTGGGWRKMMLEAALCGALTLTVVSALEYYDLPKSLTMAIGGSIGFIGVEQIRAVALRFLGNRFGGGNADQR</sequence>
<accession>A0AAW3EMC7</accession>
<reference evidence="4 5" key="1">
    <citation type="submission" date="2014-08" db="EMBL/GenBank/DDBJ databases">
        <title>Genome sequences of NCPPB Pectobacterium isolates.</title>
        <authorList>
            <person name="Glover R.H."/>
            <person name="Sapp M."/>
            <person name="Elphinstone J."/>
        </authorList>
    </citation>
    <scope>NUCLEOTIDE SEQUENCE [LARGE SCALE GENOMIC DNA]</scope>
    <source>
        <strain evidence="2 4">NCPPB 3701</strain>
        <strain evidence="3 5">NCPPB3702</strain>
    </source>
</reference>
<evidence type="ECO:0000313" key="3">
    <source>
        <dbReference type="EMBL" id="KGA30089.1"/>
    </source>
</evidence>
<organism evidence="2 4">
    <name type="scientific">Pectobacterium wasabiae</name>
    <dbReference type="NCBI Taxonomy" id="55208"/>
    <lineage>
        <taxon>Bacteria</taxon>
        <taxon>Pseudomonadati</taxon>
        <taxon>Pseudomonadota</taxon>
        <taxon>Gammaproteobacteria</taxon>
        <taxon>Enterobacterales</taxon>
        <taxon>Pectobacteriaceae</taxon>
        <taxon>Pectobacterium</taxon>
    </lineage>
</organism>
<dbReference type="EMBL" id="JQHP01000001">
    <property type="protein sequence ID" value="KFX09887.1"/>
    <property type="molecule type" value="Genomic_DNA"/>
</dbReference>